<accession>A0A1T4NEY6</accession>
<evidence type="ECO:0000313" key="2">
    <source>
        <dbReference type="EMBL" id="SJZ77636.1"/>
    </source>
</evidence>
<sequence>MQIFWCKNCEVPILYTANKNNNKVKFNPYFDLEDEGVEEVLEQGNPRDYSKLLDLKSIVNQAIKNKRSKDSIEEIFNRIQNKIYGEKCPQYIKEIAIKYADYKMHDLQNFEEDSKEHTCPECGTKVHYISKDIRPVFMEERIMLSILLEEDLTEENIWNGAGNRYIINGESSDIVISELYEVDNLDEKIIKIQKRVKGSNKKIDFSKFIEVNKDHFNYIDKNAIDFIKRVKKVFKQRLSLVSFSGGKDSTVVSDLVTRALNTQDVLHVFGDTTLEFPYTYEYVQRLKERPKRPPFLPVDTSNQDFMELSNQFGPPTRVMRWCCTIFKTGPIGKLFRQIAGQQKILTFYGVRRSESISRSNYDKITESPKISKQLVISPIVDWHDADVWLYLLTRGIDFNYAYRLGFARVGCWCCPNNSKWSEFLCKIFMEERSREWRDFLIEFSKKIGKPDPEVYVDTGKWKARQGGAGVNTGNIKLEAKPCGLGDNAKNYDLKRPINEGLYEFFKPFGIINKELGDEMLGEVYILDYKTKEPRFKLQGNLGKKQLKVQVLQDKYVTLLFQRIECQLRKYQFCVNCSACANVCAYDAIDLKDGYQIDETNCVRCMECIAHFNRGCLITKTMKIKGQ</sequence>
<dbReference type="PANTHER" id="PTHR43196:SF2">
    <property type="entry name" value="PHOSPHOADENOSINE PHOSPHOSULFATE REDUCTASE"/>
    <property type="match status" value="1"/>
</dbReference>
<dbReference type="SUPFAM" id="SSF52402">
    <property type="entry name" value="Adenine nucleotide alpha hydrolases-like"/>
    <property type="match status" value="1"/>
</dbReference>
<dbReference type="PANTHER" id="PTHR43196">
    <property type="entry name" value="SULFATE ADENYLYLTRANSFERASE SUBUNIT 2"/>
    <property type="match status" value="1"/>
</dbReference>
<dbReference type="Gene3D" id="3.40.50.620">
    <property type="entry name" value="HUPs"/>
    <property type="match status" value="1"/>
</dbReference>
<organism evidence="2 3">
    <name type="scientific">Selenihalanaerobacter shriftii</name>
    <dbReference type="NCBI Taxonomy" id="142842"/>
    <lineage>
        <taxon>Bacteria</taxon>
        <taxon>Bacillati</taxon>
        <taxon>Bacillota</taxon>
        <taxon>Clostridia</taxon>
        <taxon>Halanaerobiales</taxon>
        <taxon>Halobacteroidaceae</taxon>
        <taxon>Selenihalanaerobacter</taxon>
    </lineage>
</organism>
<dbReference type="InterPro" id="IPR002500">
    <property type="entry name" value="PAPS_reduct_dom"/>
</dbReference>
<evidence type="ECO:0000259" key="1">
    <source>
        <dbReference type="PROSITE" id="PS51379"/>
    </source>
</evidence>
<dbReference type="GO" id="GO:0003824">
    <property type="term" value="F:catalytic activity"/>
    <property type="evidence" value="ECO:0007669"/>
    <property type="project" value="InterPro"/>
</dbReference>
<dbReference type="EMBL" id="FUWM01000014">
    <property type="protein sequence ID" value="SJZ77636.1"/>
    <property type="molecule type" value="Genomic_DNA"/>
</dbReference>
<dbReference type="InterPro" id="IPR014729">
    <property type="entry name" value="Rossmann-like_a/b/a_fold"/>
</dbReference>
<name>A0A1T4NEY6_9FIRM</name>
<dbReference type="SUPFAM" id="SSF54862">
    <property type="entry name" value="4Fe-4S ferredoxins"/>
    <property type="match status" value="1"/>
</dbReference>
<dbReference type="PROSITE" id="PS51379">
    <property type="entry name" value="4FE4S_FER_2"/>
    <property type="match status" value="1"/>
</dbReference>
<feature type="domain" description="4Fe-4S ferredoxin-type" evidence="1">
    <location>
        <begin position="564"/>
        <end position="593"/>
    </location>
</feature>
<dbReference type="InterPro" id="IPR017896">
    <property type="entry name" value="4Fe4S_Fe-S-bd"/>
</dbReference>
<dbReference type="Pfam" id="PF01507">
    <property type="entry name" value="PAPS_reduct"/>
    <property type="match status" value="1"/>
</dbReference>
<gene>
    <name evidence="2" type="ORF">SAMN02745118_01784</name>
</gene>
<dbReference type="Proteomes" id="UP000190625">
    <property type="component" value="Unassembled WGS sequence"/>
</dbReference>
<dbReference type="RefSeq" id="WP_078810243.1">
    <property type="nucleotide sequence ID" value="NZ_FUWM01000014.1"/>
</dbReference>
<dbReference type="STRING" id="142842.SAMN02745118_01784"/>
<evidence type="ECO:0000313" key="3">
    <source>
        <dbReference type="Proteomes" id="UP000190625"/>
    </source>
</evidence>
<dbReference type="InterPro" id="IPR050128">
    <property type="entry name" value="Sulfate_adenylyltrnsfr_sub2"/>
</dbReference>
<dbReference type="AlphaFoldDB" id="A0A1T4NEY6"/>
<dbReference type="OrthoDB" id="9774475at2"/>
<proteinExistence type="predicted"/>
<dbReference type="Gene3D" id="3.30.70.20">
    <property type="match status" value="1"/>
</dbReference>
<reference evidence="3" key="1">
    <citation type="submission" date="2017-02" db="EMBL/GenBank/DDBJ databases">
        <authorList>
            <person name="Varghese N."/>
            <person name="Submissions S."/>
        </authorList>
    </citation>
    <scope>NUCLEOTIDE SEQUENCE [LARGE SCALE GENOMIC DNA]</scope>
    <source>
        <strain evidence="3">ATCC BAA-73</strain>
    </source>
</reference>
<protein>
    <submittedName>
        <fullName evidence="2">Phosphoadenosine phosphosulfate reductase</fullName>
    </submittedName>
</protein>
<keyword evidence="3" id="KW-1185">Reference proteome</keyword>